<keyword evidence="2" id="KW-1185">Reference proteome</keyword>
<comment type="caution">
    <text evidence="1">The sequence shown here is derived from an EMBL/GenBank/DDBJ whole genome shotgun (WGS) entry which is preliminary data.</text>
</comment>
<gene>
    <name evidence="1" type="ORF">KSP39_PZI003373</name>
</gene>
<dbReference type="AlphaFoldDB" id="A0AAP0BX80"/>
<organism evidence="1 2">
    <name type="scientific">Platanthera zijinensis</name>
    <dbReference type="NCBI Taxonomy" id="2320716"/>
    <lineage>
        <taxon>Eukaryota</taxon>
        <taxon>Viridiplantae</taxon>
        <taxon>Streptophyta</taxon>
        <taxon>Embryophyta</taxon>
        <taxon>Tracheophyta</taxon>
        <taxon>Spermatophyta</taxon>
        <taxon>Magnoliopsida</taxon>
        <taxon>Liliopsida</taxon>
        <taxon>Asparagales</taxon>
        <taxon>Orchidaceae</taxon>
        <taxon>Orchidoideae</taxon>
        <taxon>Orchideae</taxon>
        <taxon>Orchidinae</taxon>
        <taxon>Platanthera</taxon>
    </lineage>
</organism>
<evidence type="ECO:0008006" key="3">
    <source>
        <dbReference type="Google" id="ProtNLM"/>
    </source>
</evidence>
<evidence type="ECO:0000313" key="1">
    <source>
        <dbReference type="EMBL" id="KAK8951634.1"/>
    </source>
</evidence>
<dbReference type="PANTHER" id="PTHR22774:SF11">
    <property type="entry name" value="CHOREIN N-TERMINAL DOMAIN-CONTAINING PROTEIN"/>
    <property type="match status" value="1"/>
</dbReference>
<name>A0AAP0BX80_9ASPA</name>
<proteinExistence type="predicted"/>
<evidence type="ECO:0000313" key="2">
    <source>
        <dbReference type="Proteomes" id="UP001418222"/>
    </source>
</evidence>
<dbReference type="EMBL" id="JBBWWQ010000003">
    <property type="protein sequence ID" value="KAK8951634.1"/>
    <property type="molecule type" value="Genomic_DNA"/>
</dbReference>
<reference evidence="1 2" key="1">
    <citation type="journal article" date="2022" name="Nat. Plants">
        <title>Genomes of leafy and leafless Platanthera orchids illuminate the evolution of mycoheterotrophy.</title>
        <authorList>
            <person name="Li M.H."/>
            <person name="Liu K.W."/>
            <person name="Li Z."/>
            <person name="Lu H.C."/>
            <person name="Ye Q.L."/>
            <person name="Zhang D."/>
            <person name="Wang J.Y."/>
            <person name="Li Y.F."/>
            <person name="Zhong Z.M."/>
            <person name="Liu X."/>
            <person name="Yu X."/>
            <person name="Liu D.K."/>
            <person name="Tu X.D."/>
            <person name="Liu B."/>
            <person name="Hao Y."/>
            <person name="Liao X.Y."/>
            <person name="Jiang Y.T."/>
            <person name="Sun W.H."/>
            <person name="Chen J."/>
            <person name="Chen Y.Q."/>
            <person name="Ai Y."/>
            <person name="Zhai J.W."/>
            <person name="Wu S.S."/>
            <person name="Zhou Z."/>
            <person name="Hsiao Y.Y."/>
            <person name="Wu W.L."/>
            <person name="Chen Y.Y."/>
            <person name="Lin Y.F."/>
            <person name="Hsu J.L."/>
            <person name="Li C.Y."/>
            <person name="Wang Z.W."/>
            <person name="Zhao X."/>
            <person name="Zhong W.Y."/>
            <person name="Ma X.K."/>
            <person name="Ma L."/>
            <person name="Huang J."/>
            <person name="Chen G.Z."/>
            <person name="Huang M.Z."/>
            <person name="Huang L."/>
            <person name="Peng D.H."/>
            <person name="Luo Y.B."/>
            <person name="Zou S.Q."/>
            <person name="Chen S.P."/>
            <person name="Lan S."/>
            <person name="Tsai W.C."/>
            <person name="Van de Peer Y."/>
            <person name="Liu Z.J."/>
        </authorList>
    </citation>
    <scope>NUCLEOTIDE SEQUENCE [LARGE SCALE GENOMIC DNA]</scope>
    <source>
        <strain evidence="1">Lor287</strain>
    </source>
</reference>
<dbReference type="InterPro" id="IPR026728">
    <property type="entry name" value="BLTP3A/B"/>
</dbReference>
<protein>
    <recommendedName>
        <fullName evidence="3">Chorein N-terminal domain-containing protein</fullName>
    </recommendedName>
</protein>
<dbReference type="Pfam" id="PF24917">
    <property type="entry name" value="BLTP3A_B"/>
    <property type="match status" value="1"/>
</dbReference>
<dbReference type="PANTHER" id="PTHR22774">
    <property type="entry name" value="CHOREIN N-TERMINAL DOMAIN-CONTAINING PROTEIN"/>
    <property type="match status" value="1"/>
</dbReference>
<dbReference type="Proteomes" id="UP001418222">
    <property type="component" value="Unassembled WGS sequence"/>
</dbReference>
<sequence length="151" mass="16285">MESIIARALEYTLKYWLKSFSRDQFKLQGRVAQLSNLDINGDALHASLGLPLSLNVSTARVGKLEITIPAVSSIQTEPIVVQIDRLDVVLEEKFDEDNDLSSSSVHSSTSSVKGSGYGFADKIADGMTVEVRTVNLMLETRGGARVPGGSS</sequence>
<accession>A0AAP0BX80</accession>